<proteinExistence type="predicted"/>
<reference evidence="1 2" key="1">
    <citation type="submission" date="2020-02" db="EMBL/GenBank/DDBJ databases">
        <authorList>
            <person name="Kim M.K."/>
        </authorList>
    </citation>
    <scope>NUCLEOTIDE SEQUENCE [LARGE SCALE GENOMIC DNA]</scope>
    <source>
        <strain evidence="1 2">17J57-3</strain>
    </source>
</reference>
<comment type="caution">
    <text evidence="1">The sequence shown here is derived from an EMBL/GenBank/DDBJ whole genome shotgun (WGS) entry which is preliminary data.</text>
</comment>
<keyword evidence="2" id="KW-1185">Reference proteome</keyword>
<dbReference type="EMBL" id="JAAIVB010000048">
    <property type="protein sequence ID" value="NEX62416.1"/>
    <property type="molecule type" value="Genomic_DNA"/>
</dbReference>
<evidence type="ECO:0000313" key="1">
    <source>
        <dbReference type="EMBL" id="NEX62416.1"/>
    </source>
</evidence>
<dbReference type="Gene3D" id="3.90.1140.10">
    <property type="entry name" value="Cyclic phosphodiesterase"/>
    <property type="match status" value="1"/>
</dbReference>
<protein>
    <submittedName>
        <fullName evidence="1">2'-5' RNA ligase family protein</fullName>
    </submittedName>
</protein>
<keyword evidence="1" id="KW-0436">Ligase</keyword>
<evidence type="ECO:0000313" key="2">
    <source>
        <dbReference type="Proteomes" id="UP000482155"/>
    </source>
</evidence>
<dbReference type="Proteomes" id="UP000482155">
    <property type="component" value="Unassembled WGS sequence"/>
</dbReference>
<dbReference type="GO" id="GO:0016874">
    <property type="term" value="F:ligase activity"/>
    <property type="evidence" value="ECO:0007669"/>
    <property type="project" value="UniProtKB-KW"/>
</dbReference>
<dbReference type="SUPFAM" id="SSF55144">
    <property type="entry name" value="LigT-like"/>
    <property type="match status" value="1"/>
</dbReference>
<dbReference type="AlphaFoldDB" id="A0A6B3SU61"/>
<dbReference type="Pfam" id="PF13563">
    <property type="entry name" value="2_5_RNA_ligase2"/>
    <property type="match status" value="1"/>
</dbReference>
<accession>A0A6B3SU61</accession>
<name>A0A6B3SU61_9BURK</name>
<sequence length="170" mass="18942">MHASPLILTLKLDADSFERLDGLRRTHFPPERNFLSAHVTLFHALPGEELQAIRERLQQECAMTAPMTIEFPRVRMLGRGVAIEIVSTGLSALHGRLAAGFRDWLTPQDRQGFRPHVTIQNKVPAAQARELYDSLSAGWSMAAGRSAGLMLWEYKGGPWRGVEEFCFAGG</sequence>
<dbReference type="InterPro" id="IPR009097">
    <property type="entry name" value="Cyclic_Pdiesterase"/>
</dbReference>
<organism evidence="1 2">
    <name type="scientific">Noviherbaspirillum galbum</name>
    <dbReference type="NCBI Taxonomy" id="2709383"/>
    <lineage>
        <taxon>Bacteria</taxon>
        <taxon>Pseudomonadati</taxon>
        <taxon>Pseudomonadota</taxon>
        <taxon>Betaproteobacteria</taxon>
        <taxon>Burkholderiales</taxon>
        <taxon>Oxalobacteraceae</taxon>
        <taxon>Noviherbaspirillum</taxon>
    </lineage>
</organism>
<gene>
    <name evidence="1" type="ORF">G3574_15100</name>
</gene>